<sequence>MCISTKIRLAGKFLKSFAPWLFRHRQAVTLPIVEKFFK</sequence>
<reference evidence="1" key="1">
    <citation type="submission" date="2021-02" db="EMBL/GenBank/DDBJ databases">
        <authorList>
            <person name="Nowell W R."/>
        </authorList>
    </citation>
    <scope>NUCLEOTIDE SEQUENCE</scope>
</reference>
<dbReference type="AlphaFoldDB" id="A0A8S3B9M4"/>
<name>A0A8S3B9M4_9BILA</name>
<proteinExistence type="predicted"/>
<accession>A0A8S3B9M4</accession>
<evidence type="ECO:0000313" key="1">
    <source>
        <dbReference type="EMBL" id="CAF4810785.1"/>
    </source>
</evidence>
<protein>
    <submittedName>
        <fullName evidence="1">Uncharacterized protein</fullName>
    </submittedName>
</protein>
<dbReference type="EMBL" id="CAJOBJ010152085">
    <property type="protein sequence ID" value="CAF4810785.1"/>
    <property type="molecule type" value="Genomic_DNA"/>
</dbReference>
<gene>
    <name evidence="1" type="ORF">GIL414_LOCUS47571</name>
</gene>
<evidence type="ECO:0000313" key="2">
    <source>
        <dbReference type="Proteomes" id="UP000681720"/>
    </source>
</evidence>
<feature type="non-terminal residue" evidence="1">
    <location>
        <position position="1"/>
    </location>
</feature>
<organism evidence="1 2">
    <name type="scientific">Rotaria magnacalcarata</name>
    <dbReference type="NCBI Taxonomy" id="392030"/>
    <lineage>
        <taxon>Eukaryota</taxon>
        <taxon>Metazoa</taxon>
        <taxon>Spiralia</taxon>
        <taxon>Gnathifera</taxon>
        <taxon>Rotifera</taxon>
        <taxon>Eurotatoria</taxon>
        <taxon>Bdelloidea</taxon>
        <taxon>Philodinida</taxon>
        <taxon>Philodinidae</taxon>
        <taxon>Rotaria</taxon>
    </lineage>
</organism>
<comment type="caution">
    <text evidence="1">The sequence shown here is derived from an EMBL/GenBank/DDBJ whole genome shotgun (WGS) entry which is preliminary data.</text>
</comment>
<dbReference type="Proteomes" id="UP000681720">
    <property type="component" value="Unassembled WGS sequence"/>
</dbReference>